<evidence type="ECO:0000313" key="2">
    <source>
        <dbReference type="Proteomes" id="UP001168821"/>
    </source>
</evidence>
<organism evidence="1 2">
    <name type="scientific">Zophobas morio</name>
    <dbReference type="NCBI Taxonomy" id="2755281"/>
    <lineage>
        <taxon>Eukaryota</taxon>
        <taxon>Metazoa</taxon>
        <taxon>Ecdysozoa</taxon>
        <taxon>Arthropoda</taxon>
        <taxon>Hexapoda</taxon>
        <taxon>Insecta</taxon>
        <taxon>Pterygota</taxon>
        <taxon>Neoptera</taxon>
        <taxon>Endopterygota</taxon>
        <taxon>Coleoptera</taxon>
        <taxon>Polyphaga</taxon>
        <taxon>Cucujiformia</taxon>
        <taxon>Tenebrionidae</taxon>
        <taxon>Zophobas</taxon>
    </lineage>
</organism>
<comment type="caution">
    <text evidence="1">The sequence shown here is derived from an EMBL/GenBank/DDBJ whole genome shotgun (WGS) entry which is preliminary data.</text>
</comment>
<proteinExistence type="predicted"/>
<dbReference type="EMBL" id="JALNTZ010000007">
    <property type="protein sequence ID" value="KAJ3646918.1"/>
    <property type="molecule type" value="Genomic_DNA"/>
</dbReference>
<dbReference type="Proteomes" id="UP001168821">
    <property type="component" value="Unassembled WGS sequence"/>
</dbReference>
<keyword evidence="2" id="KW-1185">Reference proteome</keyword>
<dbReference type="AlphaFoldDB" id="A0AA38HYK4"/>
<reference evidence="1" key="1">
    <citation type="journal article" date="2023" name="G3 (Bethesda)">
        <title>Whole genome assemblies of Zophobas morio and Tenebrio molitor.</title>
        <authorList>
            <person name="Kaur S."/>
            <person name="Stinson S.A."/>
            <person name="diCenzo G.C."/>
        </authorList>
    </citation>
    <scope>NUCLEOTIDE SEQUENCE</scope>
    <source>
        <strain evidence="1">QUZm001</strain>
    </source>
</reference>
<evidence type="ECO:0000313" key="1">
    <source>
        <dbReference type="EMBL" id="KAJ3646918.1"/>
    </source>
</evidence>
<sequence length="106" mass="11904">MAAAKVSLYYNQLRHDSAESQSEVKYRLNYFLADSSFQPSPNPNNNLLSAHVACRKKVSNPKSAPRELSFTSSPSLHPQITLSLSLPEILNHQISLNTSLMRRDAY</sequence>
<gene>
    <name evidence="1" type="ORF">Zmor_024477</name>
</gene>
<protein>
    <submittedName>
        <fullName evidence="1">Uncharacterized protein</fullName>
    </submittedName>
</protein>
<accession>A0AA38HYK4</accession>
<name>A0AA38HYK4_9CUCU</name>